<name>A0AAW4PIL0_9EURY</name>
<proteinExistence type="predicted"/>
<evidence type="ECO:0000256" key="1">
    <source>
        <dbReference type="SAM" id="Phobius"/>
    </source>
</evidence>
<dbReference type="Pfam" id="PF09851">
    <property type="entry name" value="SHOCT"/>
    <property type="match status" value="1"/>
</dbReference>
<evidence type="ECO:0000259" key="2">
    <source>
        <dbReference type="Pfam" id="PF09851"/>
    </source>
</evidence>
<dbReference type="SUPFAM" id="SSF103473">
    <property type="entry name" value="MFS general substrate transporter"/>
    <property type="match status" value="1"/>
</dbReference>
<keyword evidence="1" id="KW-0472">Membrane</keyword>
<dbReference type="AlphaFoldDB" id="A0AAW4PIL0"/>
<accession>A0AAW4PIL0</accession>
<evidence type="ECO:0000313" key="3">
    <source>
        <dbReference type="EMBL" id="MBX0297962.1"/>
    </source>
</evidence>
<protein>
    <submittedName>
        <fullName evidence="3">SHOCT domain-containing protein</fullName>
    </submittedName>
</protein>
<dbReference type="InterPro" id="IPR036259">
    <property type="entry name" value="MFS_trans_sf"/>
</dbReference>
<feature type="domain" description="SHOCT" evidence="2">
    <location>
        <begin position="87"/>
        <end position="112"/>
    </location>
</feature>
<dbReference type="InterPro" id="IPR018649">
    <property type="entry name" value="SHOCT"/>
</dbReference>
<reference evidence="3 4" key="1">
    <citation type="submission" date="2021-06" db="EMBL/GenBank/DDBJ databases">
        <title>Halomicroarcula sp. a new haloarchaeum isolated from saline soil.</title>
        <authorList>
            <person name="Duran-Viseras A."/>
            <person name="Sanchez-Porro C."/>
            <person name="Ventosa A."/>
        </authorList>
    </citation>
    <scope>NUCLEOTIDE SEQUENCE [LARGE SCALE GENOMIC DNA]</scope>
    <source>
        <strain evidence="3 4">F27</strain>
    </source>
</reference>
<feature type="transmembrane region" description="Helical" evidence="1">
    <location>
        <begin position="55"/>
        <end position="76"/>
    </location>
</feature>
<keyword evidence="4" id="KW-1185">Reference proteome</keyword>
<comment type="caution">
    <text evidence="3">The sequence shown here is derived from an EMBL/GenBank/DDBJ whole genome shotgun (WGS) entry which is preliminary data.</text>
</comment>
<dbReference type="RefSeq" id="WP_220582543.1">
    <property type="nucleotide sequence ID" value="NZ_RKLT01000033.1"/>
</dbReference>
<dbReference type="Proteomes" id="UP001430455">
    <property type="component" value="Unassembled WGS sequence"/>
</dbReference>
<dbReference type="EMBL" id="RKLT01000033">
    <property type="protein sequence ID" value="MBX0297962.1"/>
    <property type="molecule type" value="Genomic_DNA"/>
</dbReference>
<keyword evidence="1" id="KW-1133">Transmembrane helix</keyword>
<evidence type="ECO:0000313" key="4">
    <source>
        <dbReference type="Proteomes" id="UP001430455"/>
    </source>
</evidence>
<organism evidence="3 4">
    <name type="scientific">Haloarcula nitratireducens</name>
    <dbReference type="NCBI Taxonomy" id="2487749"/>
    <lineage>
        <taxon>Archaea</taxon>
        <taxon>Methanobacteriati</taxon>
        <taxon>Methanobacteriota</taxon>
        <taxon>Stenosarchaea group</taxon>
        <taxon>Halobacteria</taxon>
        <taxon>Halobacteriales</taxon>
        <taxon>Haloarculaceae</taxon>
        <taxon>Haloarcula</taxon>
    </lineage>
</organism>
<gene>
    <name evidence="3" type="ORF">EGH23_24155</name>
</gene>
<sequence length="116" mass="12805">MTQFTTTLGRTTRRLTILVVPLLVAATGTAAAYGAGSSGGGMMGSDWGLVGGAMGLWGLFWMGLLLVPLYLLVALGRRREDGTRERPLSILRERYARGDLSEDEFERRREQLERTE</sequence>
<keyword evidence="1" id="KW-0812">Transmembrane</keyword>